<organism evidence="1 2">
    <name type="scientific">Pectobacterium quasiaquaticum</name>
    <dbReference type="NCBI Taxonomy" id="2774015"/>
    <lineage>
        <taxon>Bacteria</taxon>
        <taxon>Pseudomonadati</taxon>
        <taxon>Pseudomonadota</taxon>
        <taxon>Gammaproteobacteria</taxon>
        <taxon>Enterobacterales</taxon>
        <taxon>Pectobacteriaceae</taxon>
        <taxon>Pectobacterium</taxon>
    </lineage>
</organism>
<accession>A0A9Q2I8I3</accession>
<dbReference type="RefSeq" id="WP_052238882.1">
    <property type="nucleotide sequence ID" value="NZ_CP065177.1"/>
</dbReference>
<reference evidence="1 2" key="1">
    <citation type="journal article" date="2021" name="Int. J. Syst. Evol. Microbiol.">
        <title>&lt;i&gt;Pectobacterium quasiaquaticum&lt;/i&gt; sp. nov., isolated from waterways.</title>
        <authorList>
            <person name="Ben Moussa H."/>
            <person name="Pedron J."/>
            <person name="Bertrand C."/>
            <person name="Hecquet A."/>
            <person name="Barny M.A."/>
        </authorList>
    </citation>
    <scope>NUCLEOTIDE SEQUENCE [LARGE SCALE GENOMIC DNA]</scope>
    <source>
        <strain evidence="1 2">A477-S1-J17</strain>
    </source>
</reference>
<dbReference type="KEGG" id="pqu:IG609_011680"/>
<dbReference type="AlphaFoldDB" id="A0A9Q2I8I3"/>
<protein>
    <submittedName>
        <fullName evidence="1">Uncharacterized protein</fullName>
    </submittedName>
</protein>
<dbReference type="Pfam" id="PF19658">
    <property type="entry name" value="DUF6161"/>
    <property type="match status" value="1"/>
</dbReference>
<dbReference type="Proteomes" id="UP000806577">
    <property type="component" value="Chromosome"/>
</dbReference>
<dbReference type="InterPro" id="IPR046159">
    <property type="entry name" value="DUF6161"/>
</dbReference>
<evidence type="ECO:0000313" key="1">
    <source>
        <dbReference type="EMBL" id="URG47492.1"/>
    </source>
</evidence>
<dbReference type="EMBL" id="CP065177">
    <property type="protein sequence ID" value="URG47492.1"/>
    <property type="molecule type" value="Genomic_DNA"/>
</dbReference>
<sequence>MSSYLESNADSVVTALGKSLLKNRHDRIHALNRSELHDWFKEEFSYWENIIQVMNEKDQAHKRVQIASTNRFFIQQISDYCTQLSRMTTELEKNTSPNDENVHSEMWEKVKIIYDINLPKHDDPLAEDFKYACYSGVAASAIYTYRIISVAADPFYLRGYEEKVEANLASLSERIDKNVREVLQDFSDKEKIINDSVVSGKDHIEKIVSAATAAVSLSEPVKFWEERKGLHNINAKKYGKYASISAMIFSILLGVTIGYEYVSGVPRNFWGFEFTLPKTLSGIAMILLVSTAGIWCTRIFVKLMMANLTLETESIERATMIKTFVAMKAAESSIAQEAELLFYTTLFRPSNNLISEESTAPEFGKILETILKTKGDKPTGAG</sequence>
<proteinExistence type="predicted"/>
<gene>
    <name evidence="1" type="ORF">IG609_011680</name>
</gene>
<name>A0A9Q2I8I3_9GAMM</name>
<keyword evidence="2" id="KW-1185">Reference proteome</keyword>
<evidence type="ECO:0000313" key="2">
    <source>
        <dbReference type="Proteomes" id="UP000806577"/>
    </source>
</evidence>